<reference evidence="1" key="1">
    <citation type="submission" date="2022-08" db="UniProtKB">
        <authorList>
            <consortium name="EnsemblMetazoa"/>
        </authorList>
    </citation>
    <scope>IDENTIFICATION</scope>
    <source>
        <strain evidence="1">EBRO</strain>
    </source>
</reference>
<dbReference type="AlphaFoldDB" id="A0A182JES9"/>
<sequence>MRTKVQDWMTTVGAIVGAIVVWQSPLVAGGPNYGLANDVPGSLRVAAGNDRVSSYLPSFAADQLSTATLTQTAFGLPTILELLKQTGTHVSEAGLSGTGALSALIAGNSGSSGVLFDSVLQSVDAQLEHLGQHLPTTKDTLKTLIGDNLPDRLTDGFDRIASGLTRLRSLLVALQNAIGAAVAEAGSESAIPTATLQRYVTLPLVYNLAEAVHDLRAYLPVVRYTLTTSIEDVLTAAAFLAAYQTIVDSVETLVILFIDPLDTAREEFYNRLTHPKTGVAGLEDAFSTVQQDTELLAMIAVPARKTVIDAMLSPFALALNNVDADLAAVETKLENYMEYVEQLLAITDTELVSIDDSQLIGALVHTLIDCGRYARYCFHKYQHLVGELIDALLLRTSGCVEREVLRLTNLGTAASSLLMSTAYDIADMGDMLFICDAIQDATDQAQCVTTISDSIKPLGALFADKYDLLYDLADTELAASKQRIKMCVELSDRLFSERYIPDLRSEIESCAADGPNAT</sequence>
<name>A0A182JES9_ANOAO</name>
<evidence type="ECO:0008006" key="2">
    <source>
        <dbReference type="Google" id="ProtNLM"/>
    </source>
</evidence>
<dbReference type="VEuPathDB" id="VectorBase:AATE016729"/>
<protein>
    <recommendedName>
        <fullName evidence="2">Protein TsetseEP domain-containing protein</fullName>
    </recommendedName>
</protein>
<organism evidence="1">
    <name type="scientific">Anopheles atroparvus</name>
    <name type="common">European mosquito</name>
    <dbReference type="NCBI Taxonomy" id="41427"/>
    <lineage>
        <taxon>Eukaryota</taxon>
        <taxon>Metazoa</taxon>
        <taxon>Ecdysozoa</taxon>
        <taxon>Arthropoda</taxon>
        <taxon>Hexapoda</taxon>
        <taxon>Insecta</taxon>
        <taxon>Pterygota</taxon>
        <taxon>Neoptera</taxon>
        <taxon>Endopterygota</taxon>
        <taxon>Diptera</taxon>
        <taxon>Nematocera</taxon>
        <taxon>Culicoidea</taxon>
        <taxon>Culicidae</taxon>
        <taxon>Anophelinae</taxon>
        <taxon>Anopheles</taxon>
    </lineage>
</organism>
<dbReference type="EnsemblMetazoa" id="AATE016729-RA">
    <property type="protein sequence ID" value="AATE016729-PA.1"/>
    <property type="gene ID" value="AATE016729"/>
</dbReference>
<evidence type="ECO:0000313" key="1">
    <source>
        <dbReference type="EnsemblMetazoa" id="AATE016729-PA.1"/>
    </source>
</evidence>
<proteinExistence type="predicted"/>
<accession>A0A182JES9</accession>